<name>B6RZW2_9REOV</name>
<dbReference type="InterPro" id="IPR000153">
    <property type="entry name" value="Reo_capsid_sigma3"/>
</dbReference>
<dbReference type="GO" id="GO:0005198">
    <property type="term" value="F:structural molecule activity"/>
    <property type="evidence" value="ECO:0007669"/>
    <property type="project" value="InterPro"/>
</dbReference>
<dbReference type="Pfam" id="PF00979">
    <property type="entry name" value="Reovirus_cap"/>
    <property type="match status" value="1"/>
</dbReference>
<dbReference type="InterPro" id="IPR023634">
    <property type="entry name" value="Reovirus_capsid_sigma-3_dom_sf"/>
</dbReference>
<organism evidence="1">
    <name type="scientific">Psittacine orthoreovirus SRK/Germany/2007</name>
    <dbReference type="NCBI Taxonomy" id="529100"/>
    <lineage>
        <taxon>Viruses</taxon>
        <taxon>Riboviria</taxon>
        <taxon>Orthornavirae</taxon>
        <taxon>Duplornaviricota</taxon>
        <taxon>Resentoviricetes</taxon>
        <taxon>Reovirales</taxon>
        <taxon>Spinareoviridae</taxon>
        <taxon>Orthoreovirus</taxon>
        <taxon>Orthoreovirus neoavis</taxon>
        <taxon>Neoavian orthoreovirus</taxon>
    </lineage>
</organism>
<dbReference type="Gene3D" id="3.90.1630.10">
    <property type="entry name" value="Outer-capsid protein sigma 3, small lobe"/>
    <property type="match status" value="1"/>
</dbReference>
<accession>B6RZW2</accession>
<proteinExistence type="predicted"/>
<protein>
    <submittedName>
        <fullName evidence="1">Sigma B major capsid protein</fullName>
    </submittedName>
</protein>
<dbReference type="SUPFAM" id="SSF64465">
    <property type="entry name" value="Outer capsid protein sigma 3"/>
    <property type="match status" value="1"/>
</dbReference>
<sequence length="365" mass="40852">MEVRAPNFHSIVEAIIASYEQRPMTWNARTYWSDLEFNDPDVIKVGNAYCCAGCCGVLYYGAAKTGDEAFPHHRCHQLHTRFNTPILRHVKMGRLTDLLREGYALWLTGLADHIDEADTADDIEPYDARVMTESIRTDKPIKPDVWKTSLDNQIMTNAMMIHDAMDRIRSGVMRHSLIPNCFLNEALHAPSAITPVYDNYTIFDVVAHGRPARLQPMVSAMPVKMDRNTGQVRMTHYHTKTSVIDSISCNSVTITSPILGGCSVLANVKPEPTTWLGRPMISTGKKVEQNRNIFMEMQLGYSAPGFRTMVGLSPAEAESRLLGHHRTMLGSSALISIPLATVHGISYDQQTLPPRRHDFVGFTLV</sequence>
<evidence type="ECO:0000313" key="1">
    <source>
        <dbReference type="EMBL" id="ACD43460.1"/>
    </source>
</evidence>
<dbReference type="GO" id="GO:0019058">
    <property type="term" value="P:viral life cycle"/>
    <property type="evidence" value="ECO:0007669"/>
    <property type="project" value="InterPro"/>
</dbReference>
<reference evidence="1" key="1">
    <citation type="journal article" date="2008" name="Avian Dis.">
        <title>Sequence analysis of four double-stranded RNA genomic segments reveals an orthoreovirus with a unique genotype infecting psittaciformes.</title>
        <authorList>
            <person name="de Kloet S.R."/>
        </authorList>
    </citation>
    <scope>NUCLEOTIDE SEQUENCE</scope>
    <source>
        <strain evidence="1">PsRVNe01</strain>
    </source>
</reference>
<dbReference type="EMBL" id="EU529740">
    <property type="protein sequence ID" value="ACD43460.1"/>
    <property type="molecule type" value="Genomic_RNA"/>
</dbReference>